<dbReference type="Proteomes" id="UP000284908">
    <property type="component" value="Unassembled WGS sequence"/>
</dbReference>
<gene>
    <name evidence="3" type="ORF">D6C13_20385</name>
</gene>
<proteinExistence type="predicted"/>
<sequence>MNKPPMIFILFVLVIAIFATRQYFQQRRTNAENDAAPPRSVSVEVTAKREYLSPNRRSRQREHIPVEDKKYEGYFKPLSGGSEIKLQLDETAYNALAKGQKGVLTVKGTRFVTFTAQDAP</sequence>
<accession>A0A419N4A9</accession>
<dbReference type="EMBL" id="RAHH01000028">
    <property type="protein sequence ID" value="RJT39548.1"/>
    <property type="molecule type" value="Genomic_DNA"/>
</dbReference>
<feature type="region of interest" description="Disordered" evidence="1">
    <location>
        <begin position="28"/>
        <end position="64"/>
    </location>
</feature>
<keyword evidence="2" id="KW-0812">Transmembrane</keyword>
<dbReference type="Pfam" id="PF10694">
    <property type="entry name" value="DUF2500"/>
    <property type="match status" value="1"/>
</dbReference>
<keyword evidence="2" id="KW-0472">Membrane</keyword>
<organism evidence="3 4">
    <name type="scientific">Rahnella woolbedingensis</name>
    <dbReference type="NCBI Taxonomy" id="1510574"/>
    <lineage>
        <taxon>Bacteria</taxon>
        <taxon>Pseudomonadati</taxon>
        <taxon>Pseudomonadota</taxon>
        <taxon>Gammaproteobacteria</taxon>
        <taxon>Enterobacterales</taxon>
        <taxon>Yersiniaceae</taxon>
        <taxon>Rahnella</taxon>
    </lineage>
</organism>
<keyword evidence="2" id="KW-1133">Transmembrane helix</keyword>
<evidence type="ECO:0000313" key="3">
    <source>
        <dbReference type="EMBL" id="RJT39548.1"/>
    </source>
</evidence>
<keyword evidence="4" id="KW-1185">Reference proteome</keyword>
<name>A0A419N4A9_9GAMM</name>
<dbReference type="AlphaFoldDB" id="A0A419N4A9"/>
<evidence type="ECO:0000256" key="1">
    <source>
        <dbReference type="SAM" id="MobiDB-lite"/>
    </source>
</evidence>
<evidence type="ECO:0000313" key="4">
    <source>
        <dbReference type="Proteomes" id="UP000284908"/>
    </source>
</evidence>
<comment type="caution">
    <text evidence="3">The sequence shown here is derived from an EMBL/GenBank/DDBJ whole genome shotgun (WGS) entry which is preliminary data.</text>
</comment>
<feature type="transmembrane region" description="Helical" evidence="2">
    <location>
        <begin position="6"/>
        <end position="24"/>
    </location>
</feature>
<dbReference type="Gene3D" id="2.40.50.660">
    <property type="match status" value="1"/>
</dbReference>
<protein>
    <submittedName>
        <fullName evidence="3">DUF2500 domain-containing protein</fullName>
    </submittedName>
</protein>
<dbReference type="RefSeq" id="WP_120134494.1">
    <property type="nucleotide sequence ID" value="NZ_RAHH01000028.1"/>
</dbReference>
<dbReference type="InterPro" id="IPR019635">
    <property type="entry name" value="DUF2500"/>
</dbReference>
<evidence type="ECO:0000256" key="2">
    <source>
        <dbReference type="SAM" id="Phobius"/>
    </source>
</evidence>
<reference evidence="3 4" key="1">
    <citation type="submission" date="2018-09" db="EMBL/GenBank/DDBJ databases">
        <authorList>
            <person name="Le Fleche-Mateos A."/>
        </authorList>
    </citation>
    <scope>NUCLEOTIDE SEQUENCE [LARGE SCALE GENOMIC DNA]</scope>
    <source>
        <strain evidence="3 4">DSM 27399</strain>
    </source>
</reference>
<dbReference type="OrthoDB" id="5917531at2"/>